<sequence>MNINDLGKELRRMYDDGKVRKEQVAMIHLFAIKYADEIIMQDEKQNIVFEQILRYAELNNSYKTELSKGLKLASYVEIKKDI</sequence>
<comment type="caution">
    <text evidence="2">The sequence shown here is derived from an EMBL/GenBank/DDBJ whole genome shotgun (WGS) entry which is preliminary data.</text>
</comment>
<dbReference type="InterPro" id="IPR056975">
    <property type="entry name" value="HTH_73"/>
</dbReference>
<evidence type="ECO:0000313" key="3">
    <source>
        <dbReference type="Proteomes" id="UP000247117"/>
    </source>
</evidence>
<keyword evidence="2" id="KW-0436">Ligase</keyword>
<organism evidence="2 3">
    <name type="scientific">Clostridium perfringens</name>
    <dbReference type="NCBI Taxonomy" id="1502"/>
    <lineage>
        <taxon>Bacteria</taxon>
        <taxon>Bacillati</taxon>
        <taxon>Bacillota</taxon>
        <taxon>Clostridia</taxon>
        <taxon>Eubacteriales</taxon>
        <taxon>Clostridiaceae</taxon>
        <taxon>Clostridium</taxon>
    </lineage>
</organism>
<proteinExistence type="predicted"/>
<evidence type="ECO:0000259" key="1">
    <source>
        <dbReference type="Pfam" id="PF24718"/>
    </source>
</evidence>
<dbReference type="Proteomes" id="UP000247117">
    <property type="component" value="Unassembled WGS sequence"/>
</dbReference>
<gene>
    <name evidence="2" type="ORF">CYK91_01890</name>
</gene>
<dbReference type="AlphaFoldDB" id="A0AB37C9N8"/>
<dbReference type="RefSeq" id="WP_110083146.1">
    <property type="nucleotide sequence ID" value="NZ_PJTB01000001.1"/>
</dbReference>
<name>A0AB37C9N8_CLOPF</name>
<evidence type="ECO:0000313" key="2">
    <source>
        <dbReference type="EMBL" id="PWX41904.1"/>
    </source>
</evidence>
<reference evidence="2 3" key="1">
    <citation type="journal article" date="2018" name="BMC Genomics">
        <title>Whole genome analysis reveals the diversity and evolutionary relationships between necrotic enteritis-causing strains of Clostridium perfringens.</title>
        <authorList>
            <person name="Lacey J.A."/>
            <person name="Allnutt T.R."/>
            <person name="Vezina B."/>
            <person name="Van T.T.H."/>
            <person name="Stent T."/>
            <person name="Han X."/>
            <person name="Rood J.I."/>
            <person name="Wade B."/>
            <person name="Keyburn A.L."/>
            <person name="Seeman T."/>
            <person name="Chen H."/>
            <person name="Haring V."/>
            <person name="Johanesen P.A."/>
            <person name="Lyras D."/>
            <person name="Moore R.J."/>
        </authorList>
    </citation>
    <scope>NUCLEOTIDE SEQUENCE [LARGE SCALE GENOMIC DNA]</scope>
    <source>
        <strain evidence="2 3">EUR-NE15</strain>
    </source>
</reference>
<feature type="domain" description="HTH-like" evidence="1">
    <location>
        <begin position="2"/>
        <end position="79"/>
    </location>
</feature>
<dbReference type="GO" id="GO:0016874">
    <property type="term" value="F:ligase activity"/>
    <property type="evidence" value="ECO:0007669"/>
    <property type="project" value="UniProtKB-KW"/>
</dbReference>
<accession>A0AB37C9N8</accession>
<dbReference type="EMBL" id="PJTB01000001">
    <property type="protein sequence ID" value="PWX41904.1"/>
    <property type="molecule type" value="Genomic_DNA"/>
</dbReference>
<protein>
    <submittedName>
        <fullName evidence="2">DNA ligase</fullName>
    </submittedName>
</protein>
<dbReference type="Pfam" id="PF24718">
    <property type="entry name" value="HTH_73"/>
    <property type="match status" value="1"/>
</dbReference>